<keyword evidence="2" id="KW-1185">Reference proteome</keyword>
<dbReference type="NCBIfam" id="NF033625">
    <property type="entry name" value="HpxZ"/>
    <property type="match status" value="1"/>
</dbReference>
<dbReference type="Proteomes" id="UP001230908">
    <property type="component" value="Unassembled WGS sequence"/>
</dbReference>
<dbReference type="EMBL" id="JAVHUY010000057">
    <property type="protein sequence ID" value="MDQ7910474.1"/>
    <property type="molecule type" value="Genomic_DNA"/>
</dbReference>
<gene>
    <name evidence="1" type="primary">hpxZ</name>
    <name evidence="1" type="ORF">RB614_38865</name>
</gene>
<dbReference type="SUPFAM" id="SSF54427">
    <property type="entry name" value="NTF2-like"/>
    <property type="match status" value="1"/>
</dbReference>
<dbReference type="Pfam" id="PF11533">
    <property type="entry name" value="AtzH-like"/>
    <property type="match status" value="1"/>
</dbReference>
<dbReference type="InterPro" id="IPR032710">
    <property type="entry name" value="NTF2-like_dom_sf"/>
</dbReference>
<organism evidence="1 2">
    <name type="scientific">Phytohabitans maris</name>
    <dbReference type="NCBI Taxonomy" id="3071409"/>
    <lineage>
        <taxon>Bacteria</taxon>
        <taxon>Bacillati</taxon>
        <taxon>Actinomycetota</taxon>
        <taxon>Actinomycetes</taxon>
        <taxon>Micromonosporales</taxon>
        <taxon>Micromonosporaceae</taxon>
    </lineage>
</organism>
<sequence>MEINRPDVVAEVAAAFAAYEAALVAGEPDRIVDFFWQSPRTVRYGIADQQVGIEEQRVWRWAQPPLPAGRRLRETQIATFGADYAVVNTLFEYPGGTVVGRQSQTWVRLPSGWRIVAAHVSEPAASAAVDQGVYAAMRRPARPRTP</sequence>
<name>A0ABU0ZTX1_9ACTN</name>
<protein>
    <submittedName>
        <fullName evidence="1">Oxalurate catabolism protein HpxZ</fullName>
    </submittedName>
</protein>
<reference evidence="1 2" key="1">
    <citation type="submission" date="2023-08" db="EMBL/GenBank/DDBJ databases">
        <title>Phytohabitans sansha sp. nov., isolated from marine sediment.</title>
        <authorList>
            <person name="Zhao Y."/>
            <person name="Yi K."/>
        </authorList>
    </citation>
    <scope>NUCLEOTIDE SEQUENCE [LARGE SCALE GENOMIC DNA]</scope>
    <source>
        <strain evidence="1 2">ZYX-F-186</strain>
    </source>
</reference>
<comment type="caution">
    <text evidence="1">The sequence shown here is derived from an EMBL/GenBank/DDBJ whole genome shotgun (WGS) entry which is preliminary data.</text>
</comment>
<accession>A0ABU0ZTX1</accession>
<dbReference type="Gene3D" id="3.10.450.50">
    <property type="match status" value="1"/>
</dbReference>
<dbReference type="RefSeq" id="WP_308717721.1">
    <property type="nucleotide sequence ID" value="NZ_JAVHUY010000057.1"/>
</dbReference>
<evidence type="ECO:0000313" key="1">
    <source>
        <dbReference type="EMBL" id="MDQ7910474.1"/>
    </source>
</evidence>
<evidence type="ECO:0000313" key="2">
    <source>
        <dbReference type="Proteomes" id="UP001230908"/>
    </source>
</evidence>
<proteinExistence type="predicted"/>
<dbReference type="InterPro" id="IPR024507">
    <property type="entry name" value="AtzH-like"/>
</dbReference>